<dbReference type="PATRIC" id="fig|272123.3.peg.6429"/>
<reference evidence="3" key="1">
    <citation type="journal article" date="2013" name="Proc. Natl. Acad. Sci. U.S.A.">
        <title>Improving the coverage of the cyanobacterial phylum using diversity-driven genome sequencing.</title>
        <authorList>
            <person name="Shih P.M."/>
            <person name="Wu D."/>
            <person name="Latifi A."/>
            <person name="Axen S.D."/>
            <person name="Fewer D.P."/>
            <person name="Talla E."/>
            <person name="Calteau A."/>
            <person name="Cai F."/>
            <person name="Tandeau de Marsac N."/>
            <person name="Rippka R."/>
            <person name="Herdman M."/>
            <person name="Sivonen K."/>
            <person name="Coursin T."/>
            <person name="Laurent T."/>
            <person name="Goodwin L."/>
            <person name="Nolan M."/>
            <person name="Davenport K.W."/>
            <person name="Han C.S."/>
            <person name="Rubin E.M."/>
            <person name="Eisen J.A."/>
            <person name="Woyke T."/>
            <person name="Gugger M."/>
            <person name="Kerfeld C.A."/>
        </authorList>
    </citation>
    <scope>NUCLEOTIDE SEQUENCE [LARGE SCALE GENOMIC DNA]</scope>
    <source>
        <strain evidence="3">ATCC 27899 / PCC 7122</strain>
    </source>
</reference>
<accession>K9ZS92</accession>
<name>K9ZS92_ANACC</name>
<evidence type="ECO:0000313" key="3">
    <source>
        <dbReference type="Proteomes" id="UP000010474"/>
    </source>
</evidence>
<dbReference type="AlphaFoldDB" id="K9ZS92"/>
<dbReference type="KEGG" id="acy:Anacy_5923"/>
<feature type="compositionally biased region" description="Polar residues" evidence="1">
    <location>
        <begin position="497"/>
        <end position="513"/>
    </location>
</feature>
<keyword evidence="3" id="KW-1185">Reference proteome</keyword>
<dbReference type="EMBL" id="CP003661">
    <property type="protein sequence ID" value="AFZ61210.1"/>
    <property type="molecule type" value="Genomic_DNA"/>
</dbReference>
<geneLocation type="plasmid" evidence="2 3">
    <name>pANACY.02</name>
</geneLocation>
<evidence type="ECO:0000256" key="1">
    <source>
        <dbReference type="SAM" id="MobiDB-lite"/>
    </source>
</evidence>
<dbReference type="OrthoDB" id="8428218at2"/>
<proteinExistence type="predicted"/>
<keyword evidence="2" id="KW-0614">Plasmid</keyword>
<organism evidence="2 3">
    <name type="scientific">Anabaena cylindrica (strain ATCC 27899 / PCC 7122)</name>
    <dbReference type="NCBI Taxonomy" id="272123"/>
    <lineage>
        <taxon>Bacteria</taxon>
        <taxon>Bacillati</taxon>
        <taxon>Cyanobacteriota</taxon>
        <taxon>Cyanophyceae</taxon>
        <taxon>Nostocales</taxon>
        <taxon>Nostocaceae</taxon>
        <taxon>Anabaena</taxon>
    </lineage>
</organism>
<evidence type="ECO:0000313" key="2">
    <source>
        <dbReference type="EMBL" id="AFZ61210.1"/>
    </source>
</evidence>
<dbReference type="HOGENOM" id="CLU_009268_0_0_3"/>
<dbReference type="Proteomes" id="UP000010474">
    <property type="component" value="Plasmid pANACY.02"/>
</dbReference>
<feature type="region of interest" description="Disordered" evidence="1">
    <location>
        <begin position="490"/>
        <end position="513"/>
    </location>
</feature>
<protein>
    <submittedName>
        <fullName evidence="2">Uncharacterized protein</fullName>
    </submittedName>
</protein>
<dbReference type="NCBIfam" id="NF040700">
    <property type="entry name" value="VPA1262_N_dom"/>
    <property type="match status" value="1"/>
</dbReference>
<dbReference type="RefSeq" id="WP_015364362.1">
    <property type="nucleotide sequence ID" value="NC_020157.1"/>
</dbReference>
<sequence length="1135" mass="129952">MSQLPPNNVTLSQSLEKLSQDSRLKRLFSPNDVDTCALYLWLLEIKTGKKSREYRLLYGWVIPRSSGRASQWSSFNSLPKWPVPPYQFRIHTLNFYHNGNVIFNLTKQLCEGMTLGEACEQIGILQPDEQFKQFRLAISVQKISQSFTIRPVIFLETSFSSLPIIYQLKPPTSSIDGVSAFVGSLFRLDKLDLFCQSNGDKLPKVDELATKCLSHLQVETGLDFCNADSQRLGNLEWLCFPAANQEEQSQVNIKTNSTHNQVEVEILPNILPTGMDVLIRCRAKNGGVIVLDECQVNQIYDQAITSVSFQAQEQINSVIVTIWIQKLDSTTWEIWYEHSTLTQCQLNLNLGVSSPQINLPSNWLKEFAKSRIKERVDKAQKFNQVNYEGLQIGGENVDPWILASQKIRYFSRLLFPSQSDGYFFKKGWVENEPEPGRLSFFEWLQKLSNDPTASKVLIIDPFFDTPGIEELIARVSAVQAEYVVLTNTQVKSHDDSSPTGNNQPQITGKNQEPQRATRLKNACYQFQVLLKNIKFKLLDVRSKKGGDNQIFHDRYILIFNQNCDVKVGYHLSNSIQGATKSYPLLITPIPEDVIPLVNDYIADLLEPANDKPTEVIEIFSSVHQRTISRDSNRPTGLDSISNANLFFAALLQDVNLAFLNQTDLGNHLQNHGLYDISTYDFDISETNLNQIKTSLTKFTQTLLTADTDFFAKLWVGLGAWLDHSSKAEEYLAIINNIGGAALAAKLETFLSQVSNHLNLLTTSYEASIQEDAIQLSQFIQQDFVNAIQDADRLLKFTDCRGWQTCLQDFGIRYATQALIALEPAQLVRVITGFWQLLTDTSSLDNSQFWSVIYSLSFTFQEMLLQLIIIRFFHKEDNVLVEQLLKSDVPSLQAIAAYSLSPLWNTDDNEKDSDLNNSFKLLINLTEIERIYTLTEWIYNLRIRANVIQGETELLRELRLAIFEKIRQFFPNNLSLDELKIIHRRLSGPCQENWVKSTNEDLLQSLVDDDKLNIDEVTELWLSILESILHNWLDTYLPNSIKNSIKQNEEQYPIPTPNFYENSELIEVCAWAIAHASSDCREKWLRKIETLNSIAQRVIYRPYLRSQNYEAWNKANICLSCLQKLTQVLYQFHKIE</sequence>
<gene>
    <name evidence="2" type="ordered locus">Anacy_5923</name>
</gene>
<dbReference type="NCBIfam" id="NF040699">
    <property type="entry name" value="VPA1262_fam"/>
    <property type="match status" value="1"/>
</dbReference>